<evidence type="ECO:0000313" key="2">
    <source>
        <dbReference type="EMBL" id="SDR67444.1"/>
    </source>
</evidence>
<name>A0A1H1KYP0_9FLAO</name>
<organism evidence="2 3">
    <name type="scientific">Christiangramia echinicola</name>
    <dbReference type="NCBI Taxonomy" id="279359"/>
    <lineage>
        <taxon>Bacteria</taxon>
        <taxon>Pseudomonadati</taxon>
        <taxon>Bacteroidota</taxon>
        <taxon>Flavobacteriia</taxon>
        <taxon>Flavobacteriales</taxon>
        <taxon>Flavobacteriaceae</taxon>
        <taxon>Christiangramia</taxon>
    </lineage>
</organism>
<feature type="transmembrane region" description="Helical" evidence="1">
    <location>
        <begin position="131"/>
        <end position="149"/>
    </location>
</feature>
<keyword evidence="1" id="KW-0472">Membrane</keyword>
<dbReference type="RefSeq" id="WP_089661088.1">
    <property type="nucleotide sequence ID" value="NZ_LT629745.1"/>
</dbReference>
<keyword evidence="1" id="KW-0812">Transmembrane</keyword>
<dbReference type="AlphaFoldDB" id="A0A1H1KYP0"/>
<feature type="transmembrane region" description="Helical" evidence="1">
    <location>
        <begin position="23"/>
        <end position="40"/>
    </location>
</feature>
<reference evidence="2 3" key="1">
    <citation type="submission" date="2016-10" db="EMBL/GenBank/DDBJ databases">
        <authorList>
            <person name="Varghese N."/>
            <person name="Submissions S."/>
        </authorList>
    </citation>
    <scope>NUCLEOTIDE SEQUENCE [LARGE SCALE GENOMIC DNA]</scope>
    <source>
        <strain evidence="2 3">Mar_2010_102</strain>
    </source>
</reference>
<keyword evidence="3" id="KW-1185">Reference proteome</keyword>
<dbReference type="EMBL" id="LT629745">
    <property type="protein sequence ID" value="SDR67444.1"/>
    <property type="molecule type" value="Genomic_DNA"/>
</dbReference>
<proteinExistence type="predicted"/>
<evidence type="ECO:0000313" key="3">
    <source>
        <dbReference type="Proteomes" id="UP000198858"/>
    </source>
</evidence>
<feature type="transmembrane region" description="Helical" evidence="1">
    <location>
        <begin position="46"/>
        <end position="65"/>
    </location>
</feature>
<protein>
    <submittedName>
        <fullName evidence="2">Uncharacterized protein</fullName>
    </submittedName>
</protein>
<dbReference type="Proteomes" id="UP000198858">
    <property type="component" value="Chromosome I"/>
</dbReference>
<evidence type="ECO:0000256" key="1">
    <source>
        <dbReference type="SAM" id="Phobius"/>
    </source>
</evidence>
<sequence length="167" mass="19638">MIWFDIKNLEEKLIKNEISERTGYHYLLAFLIIITLAISGKETADFTSQILRFLDIIIGLIITIWGTGKLFEINNKGNNRDFLKRYFSLCFVHTLRIVIVVFLITLLYNLVAEFMLVDYSKYLDNLLKNDISELVFNILFQIVFYFLVIRSFKKVNRFSENTEAISA</sequence>
<keyword evidence="1" id="KW-1133">Transmembrane helix</keyword>
<feature type="transmembrane region" description="Helical" evidence="1">
    <location>
        <begin position="86"/>
        <end position="111"/>
    </location>
</feature>
<gene>
    <name evidence="2" type="ORF">SAMN04488552_0400</name>
</gene>
<accession>A0A1H1KYP0</accession>